<comment type="similarity">
    <text evidence="1">Belongs to the TRM112 family.</text>
</comment>
<dbReference type="Pfam" id="PF03966">
    <property type="entry name" value="Trm112p"/>
    <property type="match status" value="1"/>
</dbReference>
<dbReference type="GO" id="GO:0030488">
    <property type="term" value="P:tRNA methylation"/>
    <property type="evidence" value="ECO:0007669"/>
    <property type="project" value="TreeGrafter"/>
</dbReference>
<keyword evidence="3" id="KW-0808">Transferase</keyword>
<organism evidence="3 4">
    <name type="scientific">Phaeomoniella chlamydospora</name>
    <name type="common">Phaeoacremonium chlamydosporum</name>
    <dbReference type="NCBI Taxonomy" id="158046"/>
    <lineage>
        <taxon>Eukaryota</taxon>
        <taxon>Fungi</taxon>
        <taxon>Dikarya</taxon>
        <taxon>Ascomycota</taxon>
        <taxon>Pezizomycotina</taxon>
        <taxon>Eurotiomycetes</taxon>
        <taxon>Chaetothyriomycetidae</taxon>
        <taxon>Phaeomoniellales</taxon>
        <taxon>Phaeomoniellaceae</taxon>
        <taxon>Phaeomoniella</taxon>
    </lineage>
</organism>
<dbReference type="Proteomes" id="UP000053317">
    <property type="component" value="Unassembled WGS sequence"/>
</dbReference>
<reference evidence="3 4" key="2">
    <citation type="submission" date="2015-05" db="EMBL/GenBank/DDBJ databases">
        <authorList>
            <person name="Morales-Cruz A."/>
            <person name="Amrine K.C."/>
            <person name="Cantu D."/>
        </authorList>
    </citation>
    <scope>NUCLEOTIDE SEQUENCE [LARGE SCALE GENOMIC DNA]</scope>
    <source>
        <strain evidence="3">UCRPC4</strain>
    </source>
</reference>
<dbReference type="PANTHER" id="PTHR12773">
    <property type="entry name" value="UPF0315 PROTEIN-RELATED"/>
    <property type="match status" value="1"/>
</dbReference>
<dbReference type="GO" id="GO:0046982">
    <property type="term" value="F:protein heterodimerization activity"/>
    <property type="evidence" value="ECO:0007669"/>
    <property type="project" value="InterPro"/>
</dbReference>
<gene>
    <name evidence="3" type="ORF">UCRPC4_g00192</name>
</gene>
<dbReference type="AlphaFoldDB" id="A0A0G2H0Z4"/>
<evidence type="ECO:0000256" key="1">
    <source>
        <dbReference type="ARBA" id="ARBA00007980"/>
    </source>
</evidence>
<feature type="region of interest" description="Disordered" evidence="2">
    <location>
        <begin position="121"/>
        <end position="155"/>
    </location>
</feature>
<evidence type="ECO:0000256" key="2">
    <source>
        <dbReference type="SAM" id="MobiDB-lite"/>
    </source>
</evidence>
<dbReference type="Gene3D" id="2.20.25.10">
    <property type="match status" value="1"/>
</dbReference>
<comment type="caution">
    <text evidence="3">The sequence shown here is derived from an EMBL/GenBank/DDBJ whole genome shotgun (WGS) entry which is preliminary data.</text>
</comment>
<evidence type="ECO:0000313" key="4">
    <source>
        <dbReference type="Proteomes" id="UP000053317"/>
    </source>
</evidence>
<name>A0A0G2H0Z4_PHACM</name>
<protein>
    <submittedName>
        <fullName evidence="3">Putative adomet-dependent trna methyltransferase complex subunit trm112</fullName>
    </submittedName>
</protein>
<dbReference type="EMBL" id="LCWF01000006">
    <property type="protein sequence ID" value="KKY29003.1"/>
    <property type="molecule type" value="Genomic_DNA"/>
</dbReference>
<reference evidence="3 4" key="1">
    <citation type="submission" date="2015-05" db="EMBL/GenBank/DDBJ databases">
        <title>Distinctive expansion of gene families associated with plant cell wall degradation and secondary metabolism in the genomes of grapevine trunk pathogens.</title>
        <authorList>
            <person name="Lawrence D.P."/>
            <person name="Travadon R."/>
            <person name="Rolshausen P.E."/>
            <person name="Baumgartner K."/>
        </authorList>
    </citation>
    <scope>NUCLEOTIDE SEQUENCE [LARGE SCALE GENOMIC DNA]</scope>
    <source>
        <strain evidence="3">UCRPC4</strain>
    </source>
</reference>
<dbReference type="OrthoDB" id="2187549at2759"/>
<dbReference type="GO" id="GO:0008168">
    <property type="term" value="F:methyltransferase activity"/>
    <property type="evidence" value="ECO:0007669"/>
    <property type="project" value="UniProtKB-KW"/>
</dbReference>
<dbReference type="InterPro" id="IPR039127">
    <property type="entry name" value="Trm112"/>
</dbReference>
<dbReference type="PANTHER" id="PTHR12773:SF0">
    <property type="entry name" value="MULTIFUNCTIONAL METHYLTRANSFERASE SUBUNIT TRM112-LIKE PROTEIN"/>
    <property type="match status" value="1"/>
</dbReference>
<evidence type="ECO:0000313" key="3">
    <source>
        <dbReference type="EMBL" id="KKY29003.1"/>
    </source>
</evidence>
<dbReference type="InterPro" id="IPR005651">
    <property type="entry name" value="Trm112-like"/>
</dbReference>
<sequence>MKLLTLQFLTCAIKTCKSKTLIAQPLPPSTTTTTSDDDDEDSNATTSSPFPLHPISATLERTPIPYNPLFLLNILPRLDWTALKITATEFGLVGLLPGKGEGAEWEKIQDEEWREGLLGRVEELGGGGGTGDREEDVEMDGEEGEGSKGEGDGDDAEQKILNHLHLLLLETEMMDGALKCGSCGHEYGVKEGVGNFLLPAHLV</sequence>
<feature type="region of interest" description="Disordered" evidence="2">
    <location>
        <begin position="24"/>
        <end position="55"/>
    </location>
</feature>
<feature type="compositionally biased region" description="Basic and acidic residues" evidence="2">
    <location>
        <begin position="145"/>
        <end position="155"/>
    </location>
</feature>
<feature type="compositionally biased region" description="Acidic residues" evidence="2">
    <location>
        <begin position="133"/>
        <end position="144"/>
    </location>
</feature>
<dbReference type="GO" id="GO:0070476">
    <property type="term" value="P:rRNA (guanine-N7)-methylation"/>
    <property type="evidence" value="ECO:0007669"/>
    <property type="project" value="TreeGrafter"/>
</dbReference>
<accession>A0A0G2H0Z4</accession>
<keyword evidence="4" id="KW-1185">Reference proteome</keyword>
<keyword evidence="3" id="KW-0489">Methyltransferase</keyword>
<proteinExistence type="inferred from homology"/>